<evidence type="ECO:0000313" key="5">
    <source>
        <dbReference type="Proteomes" id="UP001595455"/>
    </source>
</evidence>
<evidence type="ECO:0008006" key="6">
    <source>
        <dbReference type="Google" id="ProtNLM"/>
    </source>
</evidence>
<keyword evidence="1" id="KW-0732">Signal</keyword>
<gene>
    <name evidence="2" type="ORF">ACFODO_00400</name>
    <name evidence="3" type="ORF">C9E89_003845</name>
</gene>
<accession>A0A371YUB1</accession>
<dbReference type="Proteomes" id="UP001595455">
    <property type="component" value="Unassembled WGS sequence"/>
</dbReference>
<protein>
    <recommendedName>
        <fullName evidence="6">Polymer-forming cytoskeletal protein</fullName>
    </recommendedName>
</protein>
<dbReference type="EMBL" id="PYIX02000003">
    <property type="protein sequence ID" value="RFC85047.1"/>
    <property type="molecule type" value="Genomic_DNA"/>
</dbReference>
<dbReference type="OrthoDB" id="6711939at2"/>
<evidence type="ECO:0000313" key="4">
    <source>
        <dbReference type="Proteomes" id="UP000240957"/>
    </source>
</evidence>
<evidence type="ECO:0000313" key="3">
    <source>
        <dbReference type="EMBL" id="RFC85047.1"/>
    </source>
</evidence>
<reference evidence="5" key="3">
    <citation type="journal article" date="2019" name="Int. J. Syst. Evol. Microbiol.">
        <title>The Global Catalogue of Microorganisms (GCM) 10K type strain sequencing project: providing services to taxonomists for standard genome sequencing and annotation.</title>
        <authorList>
            <consortium name="The Broad Institute Genomics Platform"/>
            <consortium name="The Broad Institute Genome Sequencing Center for Infectious Disease"/>
            <person name="Wu L."/>
            <person name="Ma J."/>
        </authorList>
    </citation>
    <scope>NUCLEOTIDE SEQUENCE [LARGE SCALE GENOMIC DNA]</scope>
    <source>
        <strain evidence="5">KCTC 62575</strain>
    </source>
</reference>
<feature type="chain" id="PRO_5016960762" description="Polymer-forming cytoskeletal protein" evidence="1">
    <location>
        <begin position="23"/>
        <end position="138"/>
    </location>
</feature>
<name>A0A371YUB1_9GAMM</name>
<organism evidence="3 4">
    <name type="scientific">Acinetobacter sichuanensis</name>
    <dbReference type="NCBI Taxonomy" id="2136183"/>
    <lineage>
        <taxon>Bacteria</taxon>
        <taxon>Pseudomonadati</taxon>
        <taxon>Pseudomonadota</taxon>
        <taxon>Gammaproteobacteria</taxon>
        <taxon>Moraxellales</taxon>
        <taxon>Moraxellaceae</taxon>
        <taxon>Acinetobacter</taxon>
    </lineage>
</organism>
<reference evidence="2" key="4">
    <citation type="submission" date="2024-09" db="EMBL/GenBank/DDBJ databases">
        <authorList>
            <person name="Sun Q."/>
            <person name="Mori K."/>
        </authorList>
    </citation>
    <scope>NUCLEOTIDE SEQUENCE</scope>
    <source>
        <strain evidence="2">KCTC 62575</strain>
    </source>
</reference>
<evidence type="ECO:0000313" key="2">
    <source>
        <dbReference type="EMBL" id="MFC2993757.1"/>
    </source>
</evidence>
<reference evidence="3 4" key="2">
    <citation type="submission" date="2018-08" db="EMBL/GenBank/DDBJ databases">
        <title>The draft genome of Acinetobacter sichuanensis strain WCHAc060041.</title>
        <authorList>
            <person name="Qin J."/>
            <person name="Feng Y."/>
            <person name="Zong Z."/>
        </authorList>
    </citation>
    <scope>NUCLEOTIDE SEQUENCE [LARGE SCALE GENOMIC DNA]</scope>
    <source>
        <strain evidence="3 4">WCHAc060041</strain>
    </source>
</reference>
<sequence>MNKIVTLLSVTTLWIFSNTGFAAECTKTLNNTAVNDLNVPVGAVCKLNATAVEGNIHVQKGASLILNNASVSGNVQASSAKAVQLINSSIEGDLNAAQVSTALSLDKSMISGKLYCSSLVKLKSNMSSVEGQTIGKCK</sequence>
<dbReference type="Proteomes" id="UP000240957">
    <property type="component" value="Unassembled WGS sequence"/>
</dbReference>
<keyword evidence="5" id="KW-1185">Reference proteome</keyword>
<dbReference type="AlphaFoldDB" id="A0A371YUB1"/>
<evidence type="ECO:0000256" key="1">
    <source>
        <dbReference type="SAM" id="SignalP"/>
    </source>
</evidence>
<comment type="caution">
    <text evidence="3">The sequence shown here is derived from an EMBL/GenBank/DDBJ whole genome shotgun (WGS) entry which is preliminary data.</text>
</comment>
<dbReference type="InterPro" id="IPR012332">
    <property type="entry name" value="Autotransporter_pectin_lyase_C"/>
</dbReference>
<dbReference type="Gene3D" id="2.160.20.20">
    <property type="match status" value="1"/>
</dbReference>
<feature type="signal peptide" evidence="1">
    <location>
        <begin position="1"/>
        <end position="22"/>
    </location>
</feature>
<dbReference type="RefSeq" id="WP_107007108.1">
    <property type="nucleotide sequence ID" value="NZ_JAVIDQ010000001.1"/>
</dbReference>
<reference evidence="2" key="1">
    <citation type="journal article" date="2014" name="Int. J. Syst. Evol. Microbiol.">
        <title>Complete genome of a new Firmicutes species belonging to the dominant human colonic microbiota ('Ruminococcus bicirculans') reveals two chromosomes and a selective capacity to utilize plant glucans.</title>
        <authorList>
            <consortium name="NISC Comparative Sequencing Program"/>
            <person name="Wegmann U."/>
            <person name="Louis P."/>
            <person name="Goesmann A."/>
            <person name="Henrissat B."/>
            <person name="Duncan S.H."/>
            <person name="Flint H.J."/>
        </authorList>
    </citation>
    <scope>NUCLEOTIDE SEQUENCE</scope>
    <source>
        <strain evidence="2">KCTC 62575</strain>
    </source>
</reference>
<proteinExistence type="predicted"/>
<dbReference type="EMBL" id="JBHRSF010000003">
    <property type="protein sequence ID" value="MFC2993757.1"/>
    <property type="molecule type" value="Genomic_DNA"/>
</dbReference>